<dbReference type="PANTHER" id="PTHR31366">
    <property type="entry name" value="UPF0739 PROTEIN C1ORF74"/>
    <property type="match status" value="1"/>
</dbReference>
<evidence type="ECO:0000313" key="2">
    <source>
        <dbReference type="EMBL" id="CAH3024956.1"/>
    </source>
</evidence>
<name>A0ABN8MAA8_9CNID</name>
<proteinExistence type="inferred from homology"/>
<dbReference type="InterPro" id="IPR027850">
    <property type="entry name" value="DUF4504"/>
</dbReference>
<evidence type="ECO:0008006" key="4">
    <source>
        <dbReference type="Google" id="ProtNLM"/>
    </source>
</evidence>
<evidence type="ECO:0000313" key="3">
    <source>
        <dbReference type="Proteomes" id="UP001159427"/>
    </source>
</evidence>
<evidence type="ECO:0000256" key="1">
    <source>
        <dbReference type="ARBA" id="ARBA00007065"/>
    </source>
</evidence>
<comment type="similarity">
    <text evidence="1">Belongs to the UPF0739 family.</text>
</comment>
<sequence>MADACAKEWKSIFQKSLGKLSSKCYRSFLLDIVAIFLGLKPSLLFDYAAVEWKNAIRLIAGLATKTSSFTDFSPLLYVLKVDEDIFYADLRLLVKRLRESVDMEEFTLIDISGKLHEPRILEKDLADSVKRQFHRIVEDLEENYKEFTQRGELVVPDSRVINLSNYGDDNWCVPSIFGFLLGYPVIYWCDRAGDLYNCLSMVPLNRYTLTFKAAPSALHARLPASYYNLVEAGCKEKDGFNHTLFSFTAPVALECYYKSKVSNWFKTICEVGETFGITEHLTIQKTTVTFSQVTL</sequence>
<gene>
    <name evidence="2" type="ORF">PEVE_00024530</name>
</gene>
<protein>
    <recommendedName>
        <fullName evidence="4">Hexosyltransferase</fullName>
    </recommendedName>
</protein>
<comment type="caution">
    <text evidence="2">The sequence shown here is derived from an EMBL/GenBank/DDBJ whole genome shotgun (WGS) entry which is preliminary data.</text>
</comment>
<accession>A0ABN8MAA8</accession>
<dbReference type="Proteomes" id="UP001159427">
    <property type="component" value="Unassembled WGS sequence"/>
</dbReference>
<keyword evidence="3" id="KW-1185">Reference proteome</keyword>
<organism evidence="2 3">
    <name type="scientific">Porites evermanni</name>
    <dbReference type="NCBI Taxonomy" id="104178"/>
    <lineage>
        <taxon>Eukaryota</taxon>
        <taxon>Metazoa</taxon>
        <taxon>Cnidaria</taxon>
        <taxon>Anthozoa</taxon>
        <taxon>Hexacorallia</taxon>
        <taxon>Scleractinia</taxon>
        <taxon>Fungiina</taxon>
        <taxon>Poritidae</taxon>
        <taxon>Porites</taxon>
    </lineage>
</organism>
<reference evidence="2 3" key="1">
    <citation type="submission" date="2022-05" db="EMBL/GenBank/DDBJ databases">
        <authorList>
            <consortium name="Genoscope - CEA"/>
            <person name="William W."/>
        </authorList>
    </citation>
    <scope>NUCLEOTIDE SEQUENCE [LARGE SCALE GENOMIC DNA]</scope>
</reference>
<dbReference type="PANTHER" id="PTHR31366:SF2">
    <property type="entry name" value="UPF0739 PROTEIN C1ORF74"/>
    <property type="match status" value="1"/>
</dbReference>
<dbReference type="Pfam" id="PF14953">
    <property type="entry name" value="DUF4504"/>
    <property type="match status" value="1"/>
</dbReference>
<dbReference type="EMBL" id="CALNXI010000329">
    <property type="protein sequence ID" value="CAH3024956.1"/>
    <property type="molecule type" value="Genomic_DNA"/>
</dbReference>